<evidence type="ECO:0000256" key="1">
    <source>
        <dbReference type="ARBA" id="ARBA00022801"/>
    </source>
</evidence>
<dbReference type="Gene3D" id="3.40.50.1820">
    <property type="entry name" value="alpha/beta hydrolase"/>
    <property type="match status" value="1"/>
</dbReference>
<evidence type="ECO:0000313" key="5">
    <source>
        <dbReference type="Proteomes" id="UP001285354"/>
    </source>
</evidence>
<evidence type="ECO:0000259" key="3">
    <source>
        <dbReference type="Pfam" id="PF07859"/>
    </source>
</evidence>
<dbReference type="AlphaFoldDB" id="A0AAD9T2V2"/>
<feature type="domain" description="Alpha/beta hydrolase fold-3" evidence="3">
    <location>
        <begin position="68"/>
        <end position="296"/>
    </location>
</feature>
<feature type="transmembrane region" description="Helical" evidence="2">
    <location>
        <begin position="46"/>
        <end position="73"/>
    </location>
</feature>
<dbReference type="GO" id="GO:0016787">
    <property type="term" value="F:hydrolase activity"/>
    <property type="evidence" value="ECO:0007669"/>
    <property type="project" value="UniProtKB-KW"/>
</dbReference>
<name>A0AAD9T2V2_9HELO</name>
<comment type="caution">
    <text evidence="4">The sequence shown here is derived from an EMBL/GenBank/DDBJ whole genome shotgun (WGS) entry which is preliminary data.</text>
</comment>
<dbReference type="SUPFAM" id="SSF53474">
    <property type="entry name" value="alpha/beta-Hydrolases"/>
    <property type="match status" value="1"/>
</dbReference>
<keyword evidence="2" id="KW-0472">Membrane</keyword>
<keyword evidence="1" id="KW-0378">Hydrolase</keyword>
<dbReference type="EMBL" id="JAUBYV010000002">
    <property type="protein sequence ID" value="KAK2628446.1"/>
    <property type="molecule type" value="Genomic_DNA"/>
</dbReference>
<evidence type="ECO:0000256" key="2">
    <source>
        <dbReference type="SAM" id="Phobius"/>
    </source>
</evidence>
<gene>
    <name evidence="4" type="ORF">QTJ16_001549</name>
</gene>
<dbReference type="InterPro" id="IPR013094">
    <property type="entry name" value="AB_hydrolase_3"/>
</dbReference>
<keyword evidence="2" id="KW-0812">Transmembrane</keyword>
<dbReference type="PANTHER" id="PTHR48081">
    <property type="entry name" value="AB HYDROLASE SUPERFAMILY PROTEIN C4A8.06C"/>
    <property type="match status" value="1"/>
</dbReference>
<dbReference type="InterPro" id="IPR050300">
    <property type="entry name" value="GDXG_lipolytic_enzyme"/>
</dbReference>
<dbReference type="Proteomes" id="UP001285354">
    <property type="component" value="Unassembled WGS sequence"/>
</dbReference>
<reference evidence="4" key="1">
    <citation type="submission" date="2023-06" db="EMBL/GenBank/DDBJ databases">
        <title>Draft genome of Marssonina rosae.</title>
        <authorList>
            <person name="Cheng Q."/>
        </authorList>
    </citation>
    <scope>NUCLEOTIDE SEQUENCE</scope>
    <source>
        <strain evidence="4">R4</strain>
    </source>
</reference>
<dbReference type="Pfam" id="PF07859">
    <property type="entry name" value="Abhydrolase_3"/>
    <property type="match status" value="1"/>
</dbReference>
<protein>
    <recommendedName>
        <fullName evidence="3">Alpha/beta hydrolase fold-3 domain-containing protein</fullName>
    </recommendedName>
</protein>
<proteinExistence type="predicted"/>
<evidence type="ECO:0000313" key="4">
    <source>
        <dbReference type="EMBL" id="KAK2628446.1"/>
    </source>
</evidence>
<organism evidence="4 5">
    <name type="scientific">Diplocarpon rosae</name>
    <dbReference type="NCBI Taxonomy" id="946125"/>
    <lineage>
        <taxon>Eukaryota</taxon>
        <taxon>Fungi</taxon>
        <taxon>Dikarya</taxon>
        <taxon>Ascomycota</taxon>
        <taxon>Pezizomycotina</taxon>
        <taxon>Leotiomycetes</taxon>
        <taxon>Helotiales</taxon>
        <taxon>Drepanopezizaceae</taxon>
        <taxon>Diplocarpon</taxon>
    </lineage>
</organism>
<keyword evidence="5" id="KW-1185">Reference proteome</keyword>
<dbReference type="InterPro" id="IPR029058">
    <property type="entry name" value="AB_hydrolase_fold"/>
</dbReference>
<keyword evidence="2" id="KW-1133">Transmembrane helix</keyword>
<sequence>MNSYISLPTDDAYAKVCKRRGQAPSSEILEDGTKAHWIGKKRAEKLVINFHGALAFIYLPLLSAFHLGGGYVLPASEHMVEFMFQVVDVLNNRGKDAACLFLAYDLAPGAVYPRQLQQAATLLTHVLHTLHYPPSSILVMGDSAGANLCMALLSHISHPHPSTEVSIPKVKLGDEKLLGVVLISPWISFEIDSHSFRENEWKDCVGAQAGTSWSSAFLACPWPHTGHKDAYNEALSAPSSWWAGLCVSSMLVVCGSEEVLRDGIVNFEGNLREGFALAGKESTELEFHVVKGEYHDQPSIDLQMGYTERDEGQTARIVKSWVGSKL</sequence>
<accession>A0AAD9T2V2</accession>
<dbReference type="PANTHER" id="PTHR48081:SF31">
    <property type="entry name" value="STERYL ACETYL HYDROLASE MUG81-RELATED"/>
    <property type="match status" value="1"/>
</dbReference>